<name>A0A4Q0P5S7_9FLAO</name>
<dbReference type="SUPFAM" id="SSF51445">
    <property type="entry name" value="(Trans)glycosidases"/>
    <property type="match status" value="1"/>
</dbReference>
<sequence>MNSSKNQKNNQNINYFIALIFLMLLHLNSVAQDKGNVYVDNEGVMRWGKTKEEVKGFGVNYSVPFAHAYRSAERMGIDPKRAIDNDVYHFSRLGFDLYRLHVWDTEISDTLGNLIENEHLDAFDYLLKKLKENNINYVITPIAFWGNGWPEPDTDSPGFSSKYGKGNSLDNVGAIKAGENYLQQFLNHINPYTGVAYKNESNIIAFEISNEPHHSGEADKVTAYVKKMVDAMRKTGTEKPIFYNTSHGVHFAQAYFDGGIQGGTFQWYPTGLGYGREIPGNLLPNVNDYNIPFDDEFKANMGAKLVYEFDAANVGRSYIYPAIARSFREAGIQIGTHFAYDPTYLAPYNTEYNTHYMNLNFTPSKALSLMIAGKVFHESPMYTDYGTYPDNNNFGNVTISYEEDLAVYNSENTFIYTNSTNKTPKNLKKLVKIAGVGNSPLVNYSGTGAYFLDKLDENTWRIEVQPDAVYVANPFGTNSPKKTVGVVQWNERTMQLTWEGVKNLSLKAINKGNDFVPKINENSFSIMPGTYLLSTTGNYGDHSADDTFENGKLNDYYAPEGNVEKPWLKHKPVEEASAEEPLVISAQFIAPKAPQSLQLVAANGFDREVVEMERIQGTFDYVATIPANKMNAGYLNYNLIAQLADETYRTYPANREGRPFEWDFYDRDGYEIRVVPKENPIYLFNANEDVDLLVQQWRRGFNLKPTEHSNEAEYIMDIGPLFVPDNENLNAEPIYDYTFKHYILDAIEGRKSDLDTKKFIVFKGRALRDRDTPLQIALVLDDGSAYGGIVTLTPKTDTYVLELSNLRPVKTVTLPRPYPSFLPYYFEHNNPEIFDINRIESIQFSLGPGLNKKELKEEYGLSIISLWLE</sequence>
<evidence type="ECO:0000259" key="4">
    <source>
        <dbReference type="Pfam" id="PF00150"/>
    </source>
</evidence>
<dbReference type="InterPro" id="IPR017853">
    <property type="entry name" value="GH"/>
</dbReference>
<reference evidence="5 6" key="1">
    <citation type="submission" date="2018-07" db="EMBL/GenBank/DDBJ databases">
        <title>Leeuwenhoekiella genomics.</title>
        <authorList>
            <person name="Tahon G."/>
            <person name="Willems A."/>
        </authorList>
    </citation>
    <scope>NUCLEOTIDE SEQUENCE [LARGE SCALE GENOMIC DNA]</scope>
    <source>
        <strain evidence="5 6">LMG 29608</strain>
    </source>
</reference>
<evidence type="ECO:0000313" key="5">
    <source>
        <dbReference type="EMBL" id="RXG20989.1"/>
    </source>
</evidence>
<accession>A0A4Q0P5S7</accession>
<dbReference type="RefSeq" id="WP_128765778.1">
    <property type="nucleotide sequence ID" value="NZ_JBHUOO010000007.1"/>
</dbReference>
<evidence type="ECO:0000256" key="1">
    <source>
        <dbReference type="ARBA" id="ARBA00022801"/>
    </source>
</evidence>
<dbReference type="Gene3D" id="3.20.20.80">
    <property type="entry name" value="Glycosidases"/>
    <property type="match status" value="1"/>
</dbReference>
<keyword evidence="6" id="KW-1185">Reference proteome</keyword>
<dbReference type="GO" id="GO:0004553">
    <property type="term" value="F:hydrolase activity, hydrolyzing O-glycosyl compounds"/>
    <property type="evidence" value="ECO:0007669"/>
    <property type="project" value="InterPro"/>
</dbReference>
<dbReference type="EMBL" id="QOVK01000009">
    <property type="protein sequence ID" value="RXG20989.1"/>
    <property type="molecule type" value="Genomic_DNA"/>
</dbReference>
<gene>
    <name evidence="5" type="ORF">DSM02_2360</name>
</gene>
<feature type="signal peptide" evidence="3">
    <location>
        <begin position="1"/>
        <end position="31"/>
    </location>
</feature>
<proteinExistence type="predicted"/>
<keyword evidence="1 5" id="KW-0378">Hydrolase</keyword>
<feature type="chain" id="PRO_5020211640" evidence="3">
    <location>
        <begin position="32"/>
        <end position="869"/>
    </location>
</feature>
<keyword evidence="2" id="KW-0326">Glycosidase</keyword>
<evidence type="ECO:0000313" key="6">
    <source>
        <dbReference type="Proteomes" id="UP000289859"/>
    </source>
</evidence>
<organism evidence="5 6">
    <name type="scientific">Leeuwenhoekiella polynyae</name>
    <dbReference type="NCBI Taxonomy" id="1550906"/>
    <lineage>
        <taxon>Bacteria</taxon>
        <taxon>Pseudomonadati</taxon>
        <taxon>Bacteroidota</taxon>
        <taxon>Flavobacteriia</taxon>
        <taxon>Flavobacteriales</taxon>
        <taxon>Flavobacteriaceae</taxon>
        <taxon>Leeuwenhoekiella</taxon>
    </lineage>
</organism>
<dbReference type="GO" id="GO:0000272">
    <property type="term" value="P:polysaccharide catabolic process"/>
    <property type="evidence" value="ECO:0007669"/>
    <property type="project" value="InterPro"/>
</dbReference>
<dbReference type="Pfam" id="PF00150">
    <property type="entry name" value="Cellulase"/>
    <property type="match status" value="1"/>
</dbReference>
<dbReference type="OrthoDB" id="9809937at2"/>
<feature type="domain" description="Glycoside hydrolase family 5" evidence="4">
    <location>
        <begin position="194"/>
        <end position="245"/>
    </location>
</feature>
<keyword evidence="3" id="KW-0732">Signal</keyword>
<dbReference type="AlphaFoldDB" id="A0A4Q0P5S7"/>
<protein>
    <submittedName>
        <fullName evidence="5">Cellulase (Glycosyl hydrolase family 5)</fullName>
    </submittedName>
</protein>
<dbReference type="Proteomes" id="UP000289859">
    <property type="component" value="Unassembled WGS sequence"/>
</dbReference>
<evidence type="ECO:0000256" key="3">
    <source>
        <dbReference type="SAM" id="SignalP"/>
    </source>
</evidence>
<comment type="caution">
    <text evidence="5">The sequence shown here is derived from an EMBL/GenBank/DDBJ whole genome shotgun (WGS) entry which is preliminary data.</text>
</comment>
<evidence type="ECO:0000256" key="2">
    <source>
        <dbReference type="ARBA" id="ARBA00023295"/>
    </source>
</evidence>
<dbReference type="InterPro" id="IPR001547">
    <property type="entry name" value="Glyco_hydro_5"/>
</dbReference>